<protein>
    <submittedName>
        <fullName evidence="2">Uncharacterized protein</fullName>
    </submittedName>
</protein>
<evidence type="ECO:0000313" key="3">
    <source>
        <dbReference type="Proteomes" id="UP000315226"/>
    </source>
</evidence>
<dbReference type="AlphaFoldDB" id="A0A4Y3RD50"/>
<evidence type="ECO:0000256" key="1">
    <source>
        <dbReference type="SAM" id="MobiDB-lite"/>
    </source>
</evidence>
<dbReference type="EMBL" id="BJMN01000007">
    <property type="protein sequence ID" value="GEB55676.1"/>
    <property type="molecule type" value="Genomic_DNA"/>
</dbReference>
<organism evidence="2 3">
    <name type="scientific">Streptomyces gardneri</name>
    <dbReference type="NCBI Taxonomy" id="66892"/>
    <lineage>
        <taxon>Bacteria</taxon>
        <taxon>Bacillati</taxon>
        <taxon>Actinomycetota</taxon>
        <taxon>Actinomycetes</taxon>
        <taxon>Kitasatosporales</taxon>
        <taxon>Streptomycetaceae</taxon>
        <taxon>Streptomyces</taxon>
    </lineage>
</organism>
<keyword evidence="3" id="KW-1185">Reference proteome</keyword>
<name>A0A4Y3RD50_9ACTN</name>
<evidence type="ECO:0000313" key="2">
    <source>
        <dbReference type="EMBL" id="GEB55676.1"/>
    </source>
</evidence>
<accession>A0A4Y3RD50</accession>
<gene>
    <name evidence="2" type="ORF">SGA01_12810</name>
</gene>
<dbReference type="Proteomes" id="UP000315226">
    <property type="component" value="Unassembled WGS sequence"/>
</dbReference>
<proteinExistence type="predicted"/>
<feature type="region of interest" description="Disordered" evidence="1">
    <location>
        <begin position="29"/>
        <end position="48"/>
    </location>
</feature>
<sequence>MVADLRAWWEERFSLPMRLVGVTDEREAPDSDVVQGLDREPDAVTPTSEADEVVASLLAGMTGDTLRFLFREGSYLIAWDLSPDIFREHWREFVTEDGGLCEVADLEGRVRAHLERDTDFSAETSGQDMLLLWSAS</sequence>
<comment type="caution">
    <text evidence="2">The sequence shown here is derived from an EMBL/GenBank/DDBJ whole genome shotgun (WGS) entry which is preliminary data.</text>
</comment>
<reference evidence="2 3" key="1">
    <citation type="submission" date="2019-06" db="EMBL/GenBank/DDBJ databases">
        <title>Whole genome shotgun sequence of Streptomyces gardneri NBRC 12865.</title>
        <authorList>
            <person name="Hosoyama A."/>
            <person name="Uohara A."/>
            <person name="Ohji S."/>
            <person name="Ichikawa N."/>
        </authorList>
    </citation>
    <scope>NUCLEOTIDE SEQUENCE [LARGE SCALE GENOMIC DNA]</scope>
    <source>
        <strain evidence="2 3">NBRC 12865</strain>
    </source>
</reference>